<sequence length="172" mass="20064">MNKRHIVVHFINNMEQTKTLAEKSKTKGKEVKKKKEYLWNRCNMAGSVDAMEVYKPMLQHCQDVRDELAETPFCSLLKTYMDKTLIMSERKKKLDKDLIKIIQCYNTKNQKFKFGHHEAKGISSDDVVQIFGLNNEGIGLTNTNKSTKFGKDDHFITKYFTNTKIVKKKHLT</sequence>
<dbReference type="Proteomes" id="UP000290289">
    <property type="component" value="Chromosome 10"/>
</dbReference>
<accession>A0A498IXR8</accession>
<keyword evidence="2" id="KW-1185">Reference proteome</keyword>
<gene>
    <name evidence="1" type="ORF">DVH24_042199</name>
</gene>
<evidence type="ECO:0000313" key="1">
    <source>
        <dbReference type="EMBL" id="RXH88128.1"/>
    </source>
</evidence>
<protein>
    <submittedName>
        <fullName evidence="1">Uncharacterized protein</fullName>
    </submittedName>
</protein>
<dbReference type="STRING" id="3750.A0A498IXR8"/>
<organism evidence="1 2">
    <name type="scientific">Malus domestica</name>
    <name type="common">Apple</name>
    <name type="synonym">Pyrus malus</name>
    <dbReference type="NCBI Taxonomy" id="3750"/>
    <lineage>
        <taxon>Eukaryota</taxon>
        <taxon>Viridiplantae</taxon>
        <taxon>Streptophyta</taxon>
        <taxon>Embryophyta</taxon>
        <taxon>Tracheophyta</taxon>
        <taxon>Spermatophyta</taxon>
        <taxon>Magnoliopsida</taxon>
        <taxon>eudicotyledons</taxon>
        <taxon>Gunneridae</taxon>
        <taxon>Pentapetalae</taxon>
        <taxon>rosids</taxon>
        <taxon>fabids</taxon>
        <taxon>Rosales</taxon>
        <taxon>Rosaceae</taxon>
        <taxon>Amygdaloideae</taxon>
        <taxon>Maleae</taxon>
        <taxon>Malus</taxon>
    </lineage>
</organism>
<dbReference type="EMBL" id="RDQH01000336">
    <property type="protein sequence ID" value="RXH88128.1"/>
    <property type="molecule type" value="Genomic_DNA"/>
</dbReference>
<comment type="caution">
    <text evidence="1">The sequence shown here is derived from an EMBL/GenBank/DDBJ whole genome shotgun (WGS) entry which is preliminary data.</text>
</comment>
<reference evidence="1 2" key="1">
    <citation type="submission" date="2018-10" db="EMBL/GenBank/DDBJ databases">
        <title>A high-quality apple genome assembly.</title>
        <authorList>
            <person name="Hu J."/>
        </authorList>
    </citation>
    <scope>NUCLEOTIDE SEQUENCE [LARGE SCALE GENOMIC DNA]</scope>
    <source>
        <strain evidence="2">cv. HFTH1</strain>
        <tissue evidence="1">Young leaf</tissue>
    </source>
</reference>
<proteinExistence type="predicted"/>
<evidence type="ECO:0000313" key="2">
    <source>
        <dbReference type="Proteomes" id="UP000290289"/>
    </source>
</evidence>
<name>A0A498IXR8_MALDO</name>
<dbReference type="AlphaFoldDB" id="A0A498IXR8"/>